<comment type="caution">
    <text evidence="2">The sequence shown here is derived from an EMBL/GenBank/DDBJ whole genome shotgun (WGS) entry which is preliminary data.</text>
</comment>
<gene>
    <name evidence="2" type="ORF">V3330_10435</name>
</gene>
<keyword evidence="1" id="KW-0732">Signal</keyword>
<dbReference type="Proteomes" id="UP001359886">
    <property type="component" value="Unassembled WGS sequence"/>
</dbReference>
<keyword evidence="3" id="KW-1185">Reference proteome</keyword>
<reference evidence="2 3" key="1">
    <citation type="submission" date="2024-02" db="EMBL/GenBank/DDBJ databases">
        <title>A novel Wenzhouxiangellaceae bacterium, isolated from coastal sediments.</title>
        <authorList>
            <person name="Du Z.-J."/>
            <person name="Ye Y.-Q."/>
            <person name="Zhang X.-Y."/>
        </authorList>
    </citation>
    <scope>NUCLEOTIDE SEQUENCE [LARGE SCALE GENOMIC DNA]</scope>
    <source>
        <strain evidence="2 3">CH-27</strain>
    </source>
</reference>
<dbReference type="RefSeq" id="WP_354695366.1">
    <property type="nucleotide sequence ID" value="NZ_JAZHOG010000006.1"/>
</dbReference>
<evidence type="ECO:0000313" key="2">
    <source>
        <dbReference type="EMBL" id="MEJ8568043.1"/>
    </source>
</evidence>
<organism evidence="2 3">
    <name type="scientific">Elongatibacter sediminis</name>
    <dbReference type="NCBI Taxonomy" id="3119006"/>
    <lineage>
        <taxon>Bacteria</taxon>
        <taxon>Pseudomonadati</taxon>
        <taxon>Pseudomonadota</taxon>
        <taxon>Gammaproteobacteria</taxon>
        <taxon>Chromatiales</taxon>
        <taxon>Wenzhouxiangellaceae</taxon>
        <taxon>Elongatibacter</taxon>
    </lineage>
</organism>
<dbReference type="Gene3D" id="3.30.1330.40">
    <property type="entry name" value="RutC-like"/>
    <property type="match status" value="1"/>
</dbReference>
<dbReference type="AlphaFoldDB" id="A0AAW9RCX7"/>
<dbReference type="InterPro" id="IPR035959">
    <property type="entry name" value="RutC-like_sf"/>
</dbReference>
<feature type="chain" id="PRO_5043746040" evidence="1">
    <location>
        <begin position="28"/>
        <end position="168"/>
    </location>
</feature>
<sequence length="168" mass="18482">MNATLIRTLLAGLVSVVVMVTAASAVADNRQNLKKEALTSDRLPDFTSIFNWGLKLNNIKEWYLFAGIAAQNPDFSIVDPGDYVSQTTFILEELDIFLAENDLTRDDIIRIEFTLVEGFSDEDFGAILGQFAGYFAEVPVKPAAGTLRVVSALAFPGLVVEYEVWAAR</sequence>
<dbReference type="EMBL" id="JAZHOG010000006">
    <property type="protein sequence ID" value="MEJ8568043.1"/>
    <property type="molecule type" value="Genomic_DNA"/>
</dbReference>
<evidence type="ECO:0000256" key="1">
    <source>
        <dbReference type="SAM" id="SignalP"/>
    </source>
</evidence>
<feature type="signal peptide" evidence="1">
    <location>
        <begin position="1"/>
        <end position="27"/>
    </location>
</feature>
<dbReference type="SUPFAM" id="SSF55298">
    <property type="entry name" value="YjgF-like"/>
    <property type="match status" value="1"/>
</dbReference>
<proteinExistence type="predicted"/>
<protein>
    <submittedName>
        <fullName evidence="2">Uncharacterized protein</fullName>
    </submittedName>
</protein>
<name>A0AAW9RCX7_9GAMM</name>
<evidence type="ECO:0000313" key="3">
    <source>
        <dbReference type="Proteomes" id="UP001359886"/>
    </source>
</evidence>
<accession>A0AAW9RCX7</accession>